<comment type="similarity">
    <text evidence="1">Belongs to the acetyltransferase family.</text>
</comment>
<gene>
    <name evidence="4" type="ORF">FDG31_13275</name>
</gene>
<dbReference type="Proteomes" id="UP000486903">
    <property type="component" value="Unassembled WGS sequence"/>
</dbReference>
<protein>
    <submittedName>
        <fullName evidence="4">GNAT family N-acetyltransferase</fullName>
    </submittedName>
</protein>
<dbReference type="InterPro" id="IPR016181">
    <property type="entry name" value="Acyl_CoA_acyltransferase"/>
</dbReference>
<dbReference type="PIRSF" id="PIRSF037663">
    <property type="entry name" value="Acetyltransf_GNAT_prd"/>
    <property type="match status" value="1"/>
</dbReference>
<keyword evidence="2 4" id="KW-0808">Transferase</keyword>
<dbReference type="RefSeq" id="WP_003373140.1">
    <property type="nucleotide sequence ID" value="NZ_JACBBA010000001.1"/>
</dbReference>
<organism evidence="4 5">
    <name type="scientific">Clostridium botulinum</name>
    <dbReference type="NCBI Taxonomy" id="1491"/>
    <lineage>
        <taxon>Bacteria</taxon>
        <taxon>Bacillati</taxon>
        <taxon>Bacillota</taxon>
        <taxon>Clostridia</taxon>
        <taxon>Eubacteriales</taxon>
        <taxon>Clostridiaceae</taxon>
        <taxon>Clostridium</taxon>
    </lineage>
</organism>
<keyword evidence="3" id="KW-0012">Acyltransferase</keyword>
<dbReference type="InterPro" id="IPR017255">
    <property type="entry name" value="AcTrfase_GNAT_prd"/>
</dbReference>
<dbReference type="SUPFAM" id="SSF55729">
    <property type="entry name" value="Acyl-CoA N-acyltransferases (Nat)"/>
    <property type="match status" value="1"/>
</dbReference>
<dbReference type="PANTHER" id="PTHR10545:SF29">
    <property type="entry name" value="GH14572P-RELATED"/>
    <property type="match status" value="1"/>
</dbReference>
<dbReference type="InterPro" id="IPR000182">
    <property type="entry name" value="GNAT_dom"/>
</dbReference>
<sequence>MGYIETKIKGLKFKETTEEDIPAILEFIKKIAVYEKMLDQVVATEETLKESIFQNNRARALLVEFNDKVIGYIIYFFNFSTFIGKAGLYLEDIYIDPEYRGNGIGKEAFATLIHIAKEEKCERMEWVCLDWNESSLNFYESIGAKQMNEWIIHRLDKEAIQKIDKYGL</sequence>
<evidence type="ECO:0000313" key="5">
    <source>
        <dbReference type="Proteomes" id="UP000486903"/>
    </source>
</evidence>
<dbReference type="PROSITE" id="PS51186">
    <property type="entry name" value="GNAT"/>
    <property type="match status" value="1"/>
</dbReference>
<reference evidence="4 5" key="1">
    <citation type="submission" date="2019-04" db="EMBL/GenBank/DDBJ databases">
        <title>Genome sequencing of Clostridium botulinum Groups I-IV and Clostridium butyricum.</title>
        <authorList>
            <person name="Brunt J."/>
            <person name="Van Vliet A.H.M."/>
            <person name="Stringer S.C."/>
            <person name="Carter A.T."/>
            <person name="Peck M.W."/>
        </authorList>
    </citation>
    <scope>NUCLEOTIDE SEQUENCE [LARGE SCALE GENOMIC DNA]</scope>
    <source>
        <strain evidence="4 5">BL81</strain>
    </source>
</reference>
<evidence type="ECO:0000256" key="1">
    <source>
        <dbReference type="ARBA" id="ARBA00008694"/>
    </source>
</evidence>
<dbReference type="Pfam" id="PF00583">
    <property type="entry name" value="Acetyltransf_1"/>
    <property type="match status" value="1"/>
</dbReference>
<name>A0A6B4JID1_CLOBO</name>
<dbReference type="GO" id="GO:0008080">
    <property type="term" value="F:N-acetyltransferase activity"/>
    <property type="evidence" value="ECO:0007669"/>
    <property type="project" value="UniProtKB-ARBA"/>
</dbReference>
<evidence type="ECO:0000256" key="3">
    <source>
        <dbReference type="ARBA" id="ARBA00023315"/>
    </source>
</evidence>
<dbReference type="CDD" id="cd04301">
    <property type="entry name" value="NAT_SF"/>
    <property type="match status" value="1"/>
</dbReference>
<dbReference type="FunFam" id="3.40.630.30:FF:000064">
    <property type="entry name" value="GNAT family acetyltransferase"/>
    <property type="match status" value="1"/>
</dbReference>
<proteinExistence type="inferred from homology"/>
<dbReference type="AlphaFoldDB" id="A0A6B4JID1"/>
<evidence type="ECO:0000256" key="2">
    <source>
        <dbReference type="ARBA" id="ARBA00022679"/>
    </source>
</evidence>
<evidence type="ECO:0000313" key="4">
    <source>
        <dbReference type="EMBL" id="NFV27125.1"/>
    </source>
</evidence>
<accession>A0A6B4JID1</accession>
<comment type="caution">
    <text evidence="4">The sequence shown here is derived from an EMBL/GenBank/DDBJ whole genome shotgun (WGS) entry which is preliminary data.</text>
</comment>
<dbReference type="PANTHER" id="PTHR10545">
    <property type="entry name" value="DIAMINE N-ACETYLTRANSFERASE"/>
    <property type="match status" value="1"/>
</dbReference>
<dbReference type="Gene3D" id="3.40.630.30">
    <property type="match status" value="1"/>
</dbReference>
<dbReference type="EMBL" id="SXFB01000011">
    <property type="protein sequence ID" value="NFV27125.1"/>
    <property type="molecule type" value="Genomic_DNA"/>
</dbReference>
<dbReference type="InterPro" id="IPR051016">
    <property type="entry name" value="Diverse_Substrate_AcTransf"/>
</dbReference>